<accession>A0A2H9UQT9</accession>
<name>A0A2H9UQT9_9GAMM</name>
<reference evidence="1 2" key="1">
    <citation type="submission" date="2017-11" db="EMBL/GenBank/DDBJ databases">
        <authorList>
            <person name="Han C.G."/>
        </authorList>
    </citation>
    <scope>NUCLEOTIDE SEQUENCE [LARGE SCALE GENOMIC DNA]</scope>
    <source>
        <strain evidence="1 2">ANC 5347</strain>
    </source>
</reference>
<evidence type="ECO:0000313" key="2">
    <source>
        <dbReference type="Proteomes" id="UP000242351"/>
    </source>
</evidence>
<evidence type="ECO:0008006" key="3">
    <source>
        <dbReference type="Google" id="ProtNLM"/>
    </source>
</evidence>
<comment type="caution">
    <text evidence="1">The sequence shown here is derived from an EMBL/GenBank/DDBJ whole genome shotgun (WGS) entry which is preliminary data.</text>
</comment>
<sequence>MSKLAKMKARLTPISHAIQAQVGDAFNMDALAQLFVKIEEQNEITPQLAQVLDYAKFIPVTNVNAVYGGGEILSRKKGVGIGEDYAGTGDDIPLAEVEYDTVSLPVKVGVIGYQYSVVELATAQQMNLTLEADKVQAANLAAEKHMSNVAWYGYTKANASGQLEKVNGFLNQTGVTIVTGQHDWATATIEEVLSDFNNSLADSSDLFDGDSSIEPDTYLMASAQYTHLSTRVVPDSGGKTFLKYIEENNIFSTQGKPLAIRGSGRGNGKGTASADRSIIYRRDPSCIQFKGNSVEFLTAQPKGLDVLVPGHYKYQGVWLKRVDSLRYLDHA</sequence>
<evidence type="ECO:0000313" key="1">
    <source>
        <dbReference type="EMBL" id="PJI34061.1"/>
    </source>
</evidence>
<dbReference type="RefSeq" id="WP_100357077.1">
    <property type="nucleotide sequence ID" value="NZ_PGOZ01000001.1"/>
</dbReference>
<dbReference type="EMBL" id="PGOZ01000001">
    <property type="protein sequence ID" value="PJI34061.1"/>
    <property type="molecule type" value="Genomic_DNA"/>
</dbReference>
<dbReference type="AlphaFoldDB" id="A0A2H9UQT9"/>
<protein>
    <recommendedName>
        <fullName evidence="3">DUF2184 domain-containing protein</fullName>
    </recommendedName>
</protein>
<reference evidence="1 2" key="2">
    <citation type="submission" date="2017-12" db="EMBL/GenBank/DDBJ databases">
        <title>Revising the taxonomy of the Acinetobacter lwoffii group: the description of Acinetobacter pseudolwoffii sp. nov. and emended description of Acinetobacter lwoffii.</title>
        <authorList>
            <person name="Nemec A."/>
        </authorList>
    </citation>
    <scope>NUCLEOTIDE SEQUENCE [LARGE SCALE GENOMIC DNA]</scope>
    <source>
        <strain evidence="1 2">ANC 5347</strain>
    </source>
</reference>
<dbReference type="Proteomes" id="UP000242351">
    <property type="component" value="Unassembled WGS sequence"/>
</dbReference>
<gene>
    <name evidence="1" type="ORF">CU320_01630</name>
</gene>
<proteinExistence type="predicted"/>
<dbReference type="PIRSF" id="PIRSF029202">
    <property type="entry name" value="UCP029202"/>
    <property type="match status" value="1"/>
</dbReference>
<dbReference type="Pfam" id="PF09950">
    <property type="entry name" value="Major_capside"/>
    <property type="match status" value="1"/>
</dbReference>
<dbReference type="InterPro" id="IPR020049">
    <property type="entry name" value="Major_capsid-like"/>
</dbReference>
<organism evidence="1 2">
    <name type="scientific">Acinetobacter pseudolwoffii</name>
    <dbReference type="NCBI Taxonomy" id="2053287"/>
    <lineage>
        <taxon>Bacteria</taxon>
        <taxon>Pseudomonadati</taxon>
        <taxon>Pseudomonadota</taxon>
        <taxon>Gammaproteobacteria</taxon>
        <taxon>Moraxellales</taxon>
        <taxon>Moraxellaceae</taxon>
        <taxon>Acinetobacter</taxon>
    </lineage>
</organism>